<feature type="compositionally biased region" description="Basic and acidic residues" evidence="1">
    <location>
        <begin position="1077"/>
        <end position="1091"/>
    </location>
</feature>
<dbReference type="PANTHER" id="PTHR21557">
    <property type="entry name" value="CORDON-BLEU"/>
    <property type="match status" value="1"/>
</dbReference>
<feature type="compositionally biased region" description="Low complexity" evidence="1">
    <location>
        <begin position="227"/>
        <end position="239"/>
    </location>
</feature>
<feature type="compositionally biased region" description="Low complexity" evidence="1">
    <location>
        <begin position="387"/>
        <end position="399"/>
    </location>
</feature>
<feature type="compositionally biased region" description="Polar residues" evidence="1">
    <location>
        <begin position="273"/>
        <end position="291"/>
    </location>
</feature>
<protein>
    <recommendedName>
        <fullName evidence="3">WH2 domain-containing protein</fullName>
    </recommendedName>
</protein>
<feature type="region of interest" description="Disordered" evidence="1">
    <location>
        <begin position="747"/>
        <end position="782"/>
    </location>
</feature>
<dbReference type="PANTHER" id="PTHR21557:SF2">
    <property type="entry name" value="CORDON-BLEU PROTEIN-LIKE 1"/>
    <property type="match status" value="1"/>
</dbReference>
<gene>
    <name evidence="2" type="ORF">g.37577</name>
</gene>
<accession>A0A1B6FVT3</accession>
<feature type="region of interest" description="Disordered" evidence="1">
    <location>
        <begin position="1059"/>
        <end position="1093"/>
    </location>
</feature>
<dbReference type="EMBL" id="GECZ01015461">
    <property type="protein sequence ID" value="JAS54308.1"/>
    <property type="molecule type" value="Transcribed_RNA"/>
</dbReference>
<feature type="compositionally biased region" description="Polar residues" evidence="1">
    <location>
        <begin position="299"/>
        <end position="308"/>
    </location>
</feature>
<reference evidence="2" key="1">
    <citation type="submission" date="2015-11" db="EMBL/GenBank/DDBJ databases">
        <title>De novo transcriptome assembly of four potential Pierce s Disease insect vectors from Arizona vineyards.</title>
        <authorList>
            <person name="Tassone E.E."/>
        </authorList>
    </citation>
    <scope>NUCLEOTIDE SEQUENCE</scope>
</reference>
<dbReference type="SUPFAM" id="SSF54236">
    <property type="entry name" value="Ubiquitin-like"/>
    <property type="match status" value="1"/>
</dbReference>
<feature type="region of interest" description="Disordered" evidence="1">
    <location>
        <begin position="800"/>
        <end position="905"/>
    </location>
</feature>
<feature type="region of interest" description="Disordered" evidence="1">
    <location>
        <begin position="354"/>
        <end position="455"/>
    </location>
</feature>
<evidence type="ECO:0008006" key="3">
    <source>
        <dbReference type="Google" id="ProtNLM"/>
    </source>
</evidence>
<feature type="compositionally biased region" description="Basic and acidic residues" evidence="1">
    <location>
        <begin position="812"/>
        <end position="827"/>
    </location>
</feature>
<dbReference type="Gene3D" id="3.10.20.90">
    <property type="entry name" value="Phosphatidylinositol 3-kinase Catalytic Subunit, Chain A, domain 1"/>
    <property type="match status" value="1"/>
</dbReference>
<feature type="region of interest" description="Disordered" evidence="1">
    <location>
        <begin position="668"/>
        <end position="706"/>
    </location>
</feature>
<feature type="compositionally biased region" description="Polar residues" evidence="1">
    <location>
        <begin position="851"/>
        <end position="862"/>
    </location>
</feature>
<proteinExistence type="predicted"/>
<feature type="compositionally biased region" description="Basic and acidic residues" evidence="1">
    <location>
        <begin position="668"/>
        <end position="686"/>
    </location>
</feature>
<name>A0A1B6FVT3_9HEMI</name>
<feature type="compositionally biased region" description="Polar residues" evidence="1">
    <location>
        <begin position="1292"/>
        <end position="1302"/>
    </location>
</feature>
<evidence type="ECO:0000313" key="2">
    <source>
        <dbReference type="EMBL" id="JAS54308.1"/>
    </source>
</evidence>
<sequence length="1370" mass="150517">MAPPIPVTEDTPPDMLAGSMDLSVMLPSGHSLKMSVERSTPMMDLLVQVTTANKMSPAGYIIQPLNEQGPLPYKPSTPIGALDAWTINVVPKQNVHCTSVKKPLKMLNQPFEQTFRLQVHLPRNQLYVTRVSPRTRLADILLQVCSEKNLDPIKYSLRHPSNLDQVLGLSCTLGDYKLQEVTLVCNRSHPVEVSSVDIMSLQRDTTNPAYRSTLCEGSVSSGSLEGRSLSPVPSDGSSASPPPLPPSRPIRKRRPAPKPPTLSKKMSDEKLQNGVQSSTVIYHSRNSSDSSGYHEASVLSESPQNNSVADTLSRHKMESVSEADSPTTLSQSMTDITAIESSLRQATSYNSITSLSSVPGRKKKPAAPPPPVSNSRSSSVVEDKQRTPSVSSTASSTTTLDGNEVKVAVKSATLPPSSRLNSVPMEHTSPPSPAPVATVDVEPLPPTTPQEHEADNLDIRMADEEIDRIFMNATKSHTNPHLEEEHIMSLPSLPSPPSSMQSELKQSNDEHLDWEYRLPAPPTFRDESKSPTVTEFGTITIGNLSDVLISDTARQNNLKQSVPEAIVEVENHRDITTIHDKQSVDISRSNSVELNGSTHLGNDHPIPESVEENVINELSNFIQRPNKIDVTDVESKCLSQELPSNSTLDNFTITTYKDKKPVEVFEDDSVKSSVGEKRDKSKDDAVFRAPKPRVKEPNLSRTSSFSMENKLNGPLIKRSVSYVSLLAANMPRHSQPYQALLGQQFGSSTTSDLWPRLRKTSSEINIDKKDDTPGGSSFPQDNTSELQSVQVLRNILSQSQANLTSSPEPESDLQHRDPPDSIQRLEDTVDNSAGGSKLGRSQSEEKPVTWNKISKTQHSASLDQEYPKPLTQRGPPNINLSTWQERPKRQVSIKNDSDYTSGFGKKPVIQDNTVEEKQNNIKITTPKNLENSSRKSDQVEAKTLHEQFKLEGRSKSISDLSRIPVVRAVELKKHFTTHSFDQTLLKPVHLVEDANSTNLTKPETSTLIDQGSNSDNTNSFIGVNSLARKFGVPHKRPMSLYSASYNRNKLELQPELEETMKPPSSIFGNKGNFSTAEVKKTSESSEGSDGRHHIKLNLTTSEIKAQARISSGGFFVDSSPSSPLPQTPQVDRTAEEFLNITNSTNNRENISRLATGSSNDPLERQNKDVGKSITPVTANAISPSSPTQKVVSTGIFRQSQTLDRKTRPISLQPVVKGFRITTEASKDKLSPLSPKTKDLRTFPVTVNSVTNPVESIHKKTYQRALSTPVISSHPSTNINKEPAKEKIQNKVNSVPSTPTNIAKDTIPTPPPPPPVMPILKPVGSRNVKLLPPPAAKPRDQLMLSIRSFNIDKLKPVLTQTKSSDNNKDLI</sequence>
<evidence type="ECO:0000256" key="1">
    <source>
        <dbReference type="SAM" id="MobiDB-lite"/>
    </source>
</evidence>
<dbReference type="InterPro" id="IPR029071">
    <property type="entry name" value="Ubiquitin-like_domsf"/>
</dbReference>
<dbReference type="InterPro" id="IPR039895">
    <property type="entry name" value="COBL-like"/>
</dbReference>
<organism evidence="2">
    <name type="scientific">Cuerna arida</name>
    <dbReference type="NCBI Taxonomy" id="1464854"/>
    <lineage>
        <taxon>Eukaryota</taxon>
        <taxon>Metazoa</taxon>
        <taxon>Ecdysozoa</taxon>
        <taxon>Arthropoda</taxon>
        <taxon>Hexapoda</taxon>
        <taxon>Insecta</taxon>
        <taxon>Pterygota</taxon>
        <taxon>Neoptera</taxon>
        <taxon>Paraneoptera</taxon>
        <taxon>Hemiptera</taxon>
        <taxon>Auchenorrhyncha</taxon>
        <taxon>Membracoidea</taxon>
        <taxon>Cicadellidae</taxon>
        <taxon>Cicadellinae</taxon>
        <taxon>Proconiini</taxon>
        <taxon>Cuerna</taxon>
    </lineage>
</organism>
<feature type="region of interest" description="Disordered" evidence="1">
    <location>
        <begin position="1292"/>
        <end position="1313"/>
    </location>
</feature>
<feature type="region of interest" description="Disordered" evidence="1">
    <location>
        <begin position="212"/>
        <end position="308"/>
    </location>
</feature>
<dbReference type="GO" id="GO:0003785">
    <property type="term" value="F:actin monomer binding"/>
    <property type="evidence" value="ECO:0007669"/>
    <property type="project" value="InterPro"/>
</dbReference>